<keyword evidence="1" id="KW-0808">Transferase</keyword>
<dbReference type="InterPro" id="IPR043129">
    <property type="entry name" value="ATPase_NBD"/>
</dbReference>
<proteinExistence type="inferred from homology"/>
<dbReference type="EMBL" id="LAZR01006566">
    <property type="protein sequence ID" value="KKM91222.1"/>
    <property type="molecule type" value="Genomic_DNA"/>
</dbReference>
<dbReference type="GO" id="GO:0006096">
    <property type="term" value="P:glycolytic process"/>
    <property type="evidence" value="ECO:0007669"/>
    <property type="project" value="InterPro"/>
</dbReference>
<dbReference type="NCBIfam" id="TIGR00749">
    <property type="entry name" value="glk"/>
    <property type="match status" value="1"/>
</dbReference>
<evidence type="ECO:0000313" key="3">
    <source>
        <dbReference type="EMBL" id="KKM91222.1"/>
    </source>
</evidence>
<dbReference type="InterPro" id="IPR003836">
    <property type="entry name" value="Glucokinase"/>
</dbReference>
<name>A0A0F9PCX6_9ZZZZ</name>
<evidence type="ECO:0000256" key="1">
    <source>
        <dbReference type="ARBA" id="ARBA00022679"/>
    </source>
</evidence>
<dbReference type="GO" id="GO:0004340">
    <property type="term" value="F:glucokinase activity"/>
    <property type="evidence" value="ECO:0007669"/>
    <property type="project" value="InterPro"/>
</dbReference>
<dbReference type="GO" id="GO:0005536">
    <property type="term" value="F:D-glucose binding"/>
    <property type="evidence" value="ECO:0007669"/>
    <property type="project" value="InterPro"/>
</dbReference>
<dbReference type="AlphaFoldDB" id="A0A0F9PCX6"/>
<dbReference type="PANTHER" id="PTHR47363:SF1">
    <property type="entry name" value="GLUCOKINASE"/>
    <property type="match status" value="1"/>
</dbReference>
<evidence type="ECO:0008006" key="4">
    <source>
        <dbReference type="Google" id="ProtNLM"/>
    </source>
</evidence>
<gene>
    <name evidence="3" type="ORF">LCGC14_1230670</name>
</gene>
<dbReference type="PANTHER" id="PTHR47363">
    <property type="entry name" value="GLUCOKINASE"/>
    <property type="match status" value="1"/>
</dbReference>
<dbReference type="GO" id="GO:0005524">
    <property type="term" value="F:ATP binding"/>
    <property type="evidence" value="ECO:0007669"/>
    <property type="project" value="InterPro"/>
</dbReference>
<dbReference type="CDD" id="cd24008">
    <property type="entry name" value="ASKHA_NBD_GLK"/>
    <property type="match status" value="1"/>
</dbReference>
<reference evidence="3" key="1">
    <citation type="journal article" date="2015" name="Nature">
        <title>Complex archaea that bridge the gap between prokaryotes and eukaryotes.</title>
        <authorList>
            <person name="Spang A."/>
            <person name="Saw J.H."/>
            <person name="Jorgensen S.L."/>
            <person name="Zaremba-Niedzwiedzka K."/>
            <person name="Martijn J."/>
            <person name="Lind A.E."/>
            <person name="van Eijk R."/>
            <person name="Schleper C."/>
            <person name="Guy L."/>
            <person name="Ettema T.J."/>
        </authorList>
    </citation>
    <scope>NUCLEOTIDE SEQUENCE</scope>
</reference>
<sequence length="341" mass="37149">MILAGDVGGTKTRLALYQSEDGKLIRQQTDTFVSRDYACLEDVVQIFLNKYKISVTKSCFGVPGPIVNGEARATKLPWYFKEEQIGQKLNIPAVKLVNDLVATAAAVPHLMPDDLFTLHEGEVIDSTKKNLQRNWDKESEIKEATIGVMAPGTGLGQAFLHFNSGRQYLMASEGGHVDFAPTTKIEVELFQYLKSKHDHVSYDRILSGPGLVNIYTFLKDKGVAPEPPELNKRLQEEDPGKVISSTGKTGEYELCAKTLDIFASVLGAQAGNMVLTLMATDGIYLGGGIPAGIYKKLADGTTVTSYLNKGRLSYLVKNTPLYVILDDHAALLGAAYLASTL</sequence>
<dbReference type="Pfam" id="PF02685">
    <property type="entry name" value="Glucokinase"/>
    <property type="match status" value="1"/>
</dbReference>
<protein>
    <recommendedName>
        <fullName evidence="4">Glucokinase</fullName>
    </recommendedName>
</protein>
<dbReference type="SUPFAM" id="SSF53067">
    <property type="entry name" value="Actin-like ATPase domain"/>
    <property type="match status" value="1"/>
</dbReference>
<evidence type="ECO:0000256" key="2">
    <source>
        <dbReference type="ARBA" id="ARBA00022777"/>
    </source>
</evidence>
<dbReference type="Gene3D" id="3.40.367.20">
    <property type="match status" value="1"/>
</dbReference>
<keyword evidence="2" id="KW-0418">Kinase</keyword>
<accession>A0A0F9PCX6</accession>
<comment type="caution">
    <text evidence="3">The sequence shown here is derived from an EMBL/GenBank/DDBJ whole genome shotgun (WGS) entry which is preliminary data.</text>
</comment>
<dbReference type="Gene3D" id="3.30.420.40">
    <property type="match status" value="1"/>
</dbReference>
<dbReference type="HAMAP" id="MF_00524">
    <property type="entry name" value="Glucokinase"/>
    <property type="match status" value="1"/>
</dbReference>
<organism evidence="3">
    <name type="scientific">marine sediment metagenome</name>
    <dbReference type="NCBI Taxonomy" id="412755"/>
    <lineage>
        <taxon>unclassified sequences</taxon>
        <taxon>metagenomes</taxon>
        <taxon>ecological metagenomes</taxon>
    </lineage>
</organism>